<feature type="region of interest" description="Disordered" evidence="1">
    <location>
        <begin position="1"/>
        <end position="27"/>
    </location>
</feature>
<dbReference type="EMBL" id="WIGO01000536">
    <property type="protein sequence ID" value="KAF6809399.1"/>
    <property type="molecule type" value="Genomic_DNA"/>
</dbReference>
<sequence length="206" mass="21931">MLKDDKAQLSSAHAGGTPQPNCGELRGWHGHLTVPERLLNISGSSDFRTTSTRSFQAEIGLNATGASGLAGSADLIYALTNNKQEQYACEVLETLEFAPDQAFVNDSIIASQRVQRFLEDSLFGRKKVYMITGLKIASGLSRSTSKETQHGPSLKVSASGAPLGIPLPVEAGPGVGVTFGRGRTVTDGPALNKTVFAYRVIRIKVK</sequence>
<accession>A0A8H6JA61</accession>
<comment type="caution">
    <text evidence="2">The sequence shown here is derived from an EMBL/GenBank/DDBJ whole genome shotgun (WGS) entry which is preliminary data.</text>
</comment>
<keyword evidence="3" id="KW-1185">Reference proteome</keyword>
<dbReference type="Proteomes" id="UP000654918">
    <property type="component" value="Unassembled WGS sequence"/>
</dbReference>
<protein>
    <submittedName>
        <fullName evidence="2">Uncharacterized protein</fullName>
    </submittedName>
</protein>
<reference evidence="2" key="1">
    <citation type="journal article" date="2020" name="Phytopathology">
        <title>Genome Sequence Resources of Colletotrichum truncatum, C. plurivorum, C. musicola, and C. sojae: Four Species Pathogenic to Soybean (Glycine max).</title>
        <authorList>
            <person name="Rogerio F."/>
            <person name="Boufleur T.R."/>
            <person name="Ciampi-Guillardi M."/>
            <person name="Sukno S.A."/>
            <person name="Thon M.R."/>
            <person name="Massola Junior N.S."/>
            <person name="Baroncelli R."/>
        </authorList>
    </citation>
    <scope>NUCLEOTIDE SEQUENCE</scope>
    <source>
        <strain evidence="2">LFN00145</strain>
    </source>
</reference>
<name>A0A8H6JA61_9PEZI</name>
<gene>
    <name evidence="2" type="ORF">CPLU01_15510</name>
</gene>
<evidence type="ECO:0000313" key="2">
    <source>
        <dbReference type="EMBL" id="KAF6809399.1"/>
    </source>
</evidence>
<proteinExistence type="predicted"/>
<evidence type="ECO:0000313" key="3">
    <source>
        <dbReference type="Proteomes" id="UP000654918"/>
    </source>
</evidence>
<evidence type="ECO:0000256" key="1">
    <source>
        <dbReference type="SAM" id="MobiDB-lite"/>
    </source>
</evidence>
<dbReference type="AlphaFoldDB" id="A0A8H6JA61"/>
<organism evidence="2 3">
    <name type="scientific">Colletotrichum plurivorum</name>
    <dbReference type="NCBI Taxonomy" id="2175906"/>
    <lineage>
        <taxon>Eukaryota</taxon>
        <taxon>Fungi</taxon>
        <taxon>Dikarya</taxon>
        <taxon>Ascomycota</taxon>
        <taxon>Pezizomycotina</taxon>
        <taxon>Sordariomycetes</taxon>
        <taxon>Hypocreomycetidae</taxon>
        <taxon>Glomerellales</taxon>
        <taxon>Glomerellaceae</taxon>
        <taxon>Colletotrichum</taxon>
        <taxon>Colletotrichum orchidearum species complex</taxon>
    </lineage>
</organism>